<protein>
    <submittedName>
        <fullName evidence="13">Putative cation-transporting ATPase F</fullName>
        <ecNumber evidence="13">3.6.3.-</ecNumber>
    </submittedName>
</protein>
<dbReference type="PROSITE" id="PS00154">
    <property type="entry name" value="ATPASE_E1_E2"/>
    <property type="match status" value="1"/>
</dbReference>
<feature type="transmembrane region" description="Helical" evidence="11">
    <location>
        <begin position="249"/>
        <end position="269"/>
    </location>
</feature>
<evidence type="ECO:0000256" key="10">
    <source>
        <dbReference type="ARBA" id="ARBA00023136"/>
    </source>
</evidence>
<dbReference type="InterPro" id="IPR023214">
    <property type="entry name" value="HAD_sf"/>
</dbReference>
<dbReference type="Pfam" id="PF00122">
    <property type="entry name" value="E1-E2_ATPase"/>
    <property type="match status" value="1"/>
</dbReference>
<gene>
    <name evidence="13" type="primary">ctpF</name>
    <name evidence="13" type="ORF">Pla52o_57580</name>
</gene>
<evidence type="ECO:0000259" key="12">
    <source>
        <dbReference type="SMART" id="SM00831"/>
    </source>
</evidence>
<dbReference type="GO" id="GO:0006883">
    <property type="term" value="P:intracellular sodium ion homeostasis"/>
    <property type="evidence" value="ECO:0007669"/>
    <property type="project" value="TreeGrafter"/>
</dbReference>
<evidence type="ECO:0000313" key="14">
    <source>
        <dbReference type="Proteomes" id="UP000316304"/>
    </source>
</evidence>
<dbReference type="GO" id="GO:0030007">
    <property type="term" value="P:intracellular potassium ion homeostasis"/>
    <property type="evidence" value="ECO:0007669"/>
    <property type="project" value="TreeGrafter"/>
</dbReference>
<dbReference type="PRINTS" id="PR00120">
    <property type="entry name" value="HATPASE"/>
</dbReference>
<evidence type="ECO:0000256" key="1">
    <source>
        <dbReference type="ARBA" id="ARBA00004127"/>
    </source>
</evidence>
<feature type="transmembrane region" description="Helical" evidence="11">
    <location>
        <begin position="86"/>
        <end position="102"/>
    </location>
</feature>
<keyword evidence="9 11" id="KW-1133">Transmembrane helix</keyword>
<dbReference type="GO" id="GO:0005391">
    <property type="term" value="F:P-type sodium:potassium-exchanging transporter activity"/>
    <property type="evidence" value="ECO:0007669"/>
    <property type="project" value="TreeGrafter"/>
</dbReference>
<dbReference type="GO" id="GO:0012505">
    <property type="term" value="C:endomembrane system"/>
    <property type="evidence" value="ECO:0007669"/>
    <property type="project" value="UniProtKB-SubCell"/>
</dbReference>
<dbReference type="Gene3D" id="3.40.50.1000">
    <property type="entry name" value="HAD superfamily/HAD-like"/>
    <property type="match status" value="1"/>
</dbReference>
<keyword evidence="4 11" id="KW-0812">Transmembrane</keyword>
<feature type="domain" description="Cation-transporting P-type ATPase N-terminal" evidence="12">
    <location>
        <begin position="8"/>
        <end position="82"/>
    </location>
</feature>
<dbReference type="SUPFAM" id="SSF81665">
    <property type="entry name" value="Calcium ATPase, transmembrane domain M"/>
    <property type="match status" value="1"/>
</dbReference>
<dbReference type="SUPFAM" id="SSF81660">
    <property type="entry name" value="Metal cation-transporting ATPase, ATP-binding domain N"/>
    <property type="match status" value="1"/>
</dbReference>
<comment type="caution">
    <text evidence="13">The sequence shown here is derived from an EMBL/GenBank/DDBJ whole genome shotgun (WGS) entry which is preliminary data.</text>
</comment>
<feature type="transmembrane region" description="Helical" evidence="11">
    <location>
        <begin position="58"/>
        <end position="80"/>
    </location>
</feature>
<dbReference type="Gene3D" id="3.40.1110.10">
    <property type="entry name" value="Calcium-transporting ATPase, cytoplasmic domain N"/>
    <property type="match status" value="1"/>
</dbReference>
<dbReference type="Pfam" id="PF00689">
    <property type="entry name" value="Cation_ATPase_C"/>
    <property type="match status" value="1"/>
</dbReference>
<dbReference type="GO" id="GO:0005524">
    <property type="term" value="F:ATP binding"/>
    <property type="evidence" value="ECO:0007669"/>
    <property type="project" value="UniProtKB-KW"/>
</dbReference>
<dbReference type="InterPro" id="IPR004014">
    <property type="entry name" value="ATPase_P-typ_cation-transptr_N"/>
</dbReference>
<evidence type="ECO:0000256" key="7">
    <source>
        <dbReference type="ARBA" id="ARBA00022842"/>
    </source>
</evidence>
<dbReference type="Proteomes" id="UP000316304">
    <property type="component" value="Unassembled WGS sequence"/>
</dbReference>
<comment type="subcellular location">
    <subcellularLocation>
        <location evidence="1">Endomembrane system</location>
        <topology evidence="1">Multi-pass membrane protein</topology>
    </subcellularLocation>
</comment>
<evidence type="ECO:0000256" key="4">
    <source>
        <dbReference type="ARBA" id="ARBA00022692"/>
    </source>
</evidence>
<keyword evidence="5" id="KW-0547">Nucleotide-binding</keyword>
<evidence type="ECO:0000256" key="9">
    <source>
        <dbReference type="ARBA" id="ARBA00022989"/>
    </source>
</evidence>
<dbReference type="GO" id="GO:0016887">
    <property type="term" value="F:ATP hydrolysis activity"/>
    <property type="evidence" value="ECO:0007669"/>
    <property type="project" value="InterPro"/>
</dbReference>
<dbReference type="InterPro" id="IPR044492">
    <property type="entry name" value="P_typ_ATPase_HD_dom"/>
</dbReference>
<proteinExistence type="inferred from homology"/>
<comment type="similarity">
    <text evidence="2">Belongs to the cation transport ATPase (P-type) (TC 3.A.3) family. Type IIA subfamily.</text>
</comment>
<dbReference type="InterPro" id="IPR001757">
    <property type="entry name" value="P_typ_ATPase"/>
</dbReference>
<dbReference type="GO" id="GO:0005886">
    <property type="term" value="C:plasma membrane"/>
    <property type="evidence" value="ECO:0007669"/>
    <property type="project" value="TreeGrafter"/>
</dbReference>
<keyword evidence="13" id="KW-0378">Hydrolase</keyword>
<dbReference type="RefSeq" id="WP_146597609.1">
    <property type="nucleotide sequence ID" value="NZ_SJPT01000020.1"/>
</dbReference>
<dbReference type="OrthoDB" id="211392at2"/>
<dbReference type="InterPro" id="IPR018303">
    <property type="entry name" value="ATPase_P-typ_P_site"/>
</dbReference>
<dbReference type="SFLD" id="SFLDS00003">
    <property type="entry name" value="Haloacid_Dehalogenase"/>
    <property type="match status" value="1"/>
</dbReference>
<accession>A0A5C6BEZ3</accession>
<organism evidence="13 14">
    <name type="scientific">Novipirellula galeiformis</name>
    <dbReference type="NCBI Taxonomy" id="2528004"/>
    <lineage>
        <taxon>Bacteria</taxon>
        <taxon>Pseudomonadati</taxon>
        <taxon>Planctomycetota</taxon>
        <taxon>Planctomycetia</taxon>
        <taxon>Pirellulales</taxon>
        <taxon>Pirellulaceae</taxon>
        <taxon>Novipirellula</taxon>
    </lineage>
</organism>
<dbReference type="InterPro" id="IPR036412">
    <property type="entry name" value="HAD-like_sf"/>
</dbReference>
<dbReference type="InterPro" id="IPR006068">
    <property type="entry name" value="ATPase_P-typ_cation-transptr_C"/>
</dbReference>
<dbReference type="Pfam" id="PF08282">
    <property type="entry name" value="Hydrolase_3"/>
    <property type="match status" value="1"/>
</dbReference>
<evidence type="ECO:0000256" key="2">
    <source>
        <dbReference type="ARBA" id="ARBA00005675"/>
    </source>
</evidence>
<dbReference type="GO" id="GO:1990573">
    <property type="term" value="P:potassium ion import across plasma membrane"/>
    <property type="evidence" value="ECO:0007669"/>
    <property type="project" value="TreeGrafter"/>
</dbReference>
<evidence type="ECO:0000256" key="6">
    <source>
        <dbReference type="ARBA" id="ARBA00022840"/>
    </source>
</evidence>
<dbReference type="AlphaFoldDB" id="A0A5C6BEZ3"/>
<dbReference type="NCBIfam" id="TIGR01494">
    <property type="entry name" value="ATPase_P-type"/>
    <property type="match status" value="3"/>
</dbReference>
<dbReference type="InterPro" id="IPR008250">
    <property type="entry name" value="ATPase_P-typ_transduc_dom_A_sf"/>
</dbReference>
<feature type="transmembrane region" description="Helical" evidence="11">
    <location>
        <begin position="874"/>
        <end position="893"/>
    </location>
</feature>
<keyword evidence="14" id="KW-1185">Reference proteome</keyword>
<keyword evidence="8" id="KW-1278">Translocase</keyword>
<dbReference type="PRINTS" id="PR00119">
    <property type="entry name" value="CATATPASE"/>
</dbReference>
<feature type="transmembrane region" description="Helical" evidence="11">
    <location>
        <begin position="275"/>
        <end position="304"/>
    </location>
</feature>
<dbReference type="InterPro" id="IPR023299">
    <property type="entry name" value="ATPase_P-typ_cyto_dom_N"/>
</dbReference>
<dbReference type="InterPro" id="IPR050510">
    <property type="entry name" value="Cation_transp_ATPase_P-type"/>
</dbReference>
<keyword evidence="3" id="KW-0597">Phosphoprotein</keyword>
<evidence type="ECO:0000313" key="13">
    <source>
        <dbReference type="EMBL" id="TWU10302.1"/>
    </source>
</evidence>
<dbReference type="CDD" id="cd02080">
    <property type="entry name" value="P-type_ATPase_cation"/>
    <property type="match status" value="1"/>
</dbReference>
<reference evidence="13 14" key="1">
    <citation type="submission" date="2019-02" db="EMBL/GenBank/DDBJ databases">
        <title>Deep-cultivation of Planctomycetes and their phenomic and genomic characterization uncovers novel biology.</title>
        <authorList>
            <person name="Wiegand S."/>
            <person name="Jogler M."/>
            <person name="Boedeker C."/>
            <person name="Pinto D."/>
            <person name="Vollmers J."/>
            <person name="Rivas-Marin E."/>
            <person name="Kohn T."/>
            <person name="Peeters S.H."/>
            <person name="Heuer A."/>
            <person name="Rast P."/>
            <person name="Oberbeckmann S."/>
            <person name="Bunk B."/>
            <person name="Jeske O."/>
            <person name="Meyerdierks A."/>
            <person name="Storesund J.E."/>
            <person name="Kallscheuer N."/>
            <person name="Luecker S."/>
            <person name="Lage O.M."/>
            <person name="Pohl T."/>
            <person name="Merkel B.J."/>
            <person name="Hornburger P."/>
            <person name="Mueller R.-W."/>
            <person name="Bruemmer F."/>
            <person name="Labrenz M."/>
            <person name="Spormann A.M."/>
            <person name="Op Den Camp H."/>
            <person name="Overmann J."/>
            <person name="Amann R."/>
            <person name="Jetten M.S.M."/>
            <person name="Mascher T."/>
            <person name="Medema M.H."/>
            <person name="Devos D.P."/>
            <person name="Kaster A.-K."/>
            <person name="Ovreas L."/>
            <person name="Rohde M."/>
            <person name="Galperin M.Y."/>
            <person name="Jogler C."/>
        </authorList>
    </citation>
    <scope>NUCLEOTIDE SEQUENCE [LARGE SCALE GENOMIC DNA]</scope>
    <source>
        <strain evidence="13 14">Pla52o</strain>
    </source>
</reference>
<dbReference type="InterPro" id="IPR023298">
    <property type="entry name" value="ATPase_P-typ_TM_dom_sf"/>
</dbReference>
<keyword evidence="10 11" id="KW-0472">Membrane</keyword>
<feature type="transmembrane region" description="Helical" evidence="11">
    <location>
        <begin position="842"/>
        <end position="862"/>
    </location>
</feature>
<feature type="transmembrane region" description="Helical" evidence="11">
    <location>
        <begin position="770"/>
        <end position="793"/>
    </location>
</feature>
<dbReference type="InterPro" id="IPR059000">
    <property type="entry name" value="ATPase_P-type_domA"/>
</dbReference>
<dbReference type="GO" id="GO:1902600">
    <property type="term" value="P:proton transmembrane transport"/>
    <property type="evidence" value="ECO:0007669"/>
    <property type="project" value="TreeGrafter"/>
</dbReference>
<dbReference type="SUPFAM" id="SSF56784">
    <property type="entry name" value="HAD-like"/>
    <property type="match status" value="1"/>
</dbReference>
<sequence>METILSRHWHHLPESEVIGLLETDLNHGLDLFAVEHRQARFGPNAITQRKGQGPLVRFLLEFHQPLIYILLAAASITAFLQEWVDSGVILGVVLVNAIIGFAQESKALKAIAALANAMTSEATVLRVGEKKRISATKLVPGDIVFLQSGDKVPADLRLLVCRELQTDESTLTGESVPIQKHAKTLRQDTVLAERRNMIYSSTLVTYGTATGVVIGTGDNTEIGRISELISSAEVLATPLTRKLAHFSGILLYVILGMAALTFVVGVVRGESWLQMFMAAVALAVGAIPEGLPAAVTITLAIGVGKMAKRNAIIRKLPAVETLGSTTVIGSDKTGTLTQNQMTVQEVFAGGKRFTVSGVGYAPEGEFACDTETVVPREHPALLECLRAGLLCNDSAVSQSDDGWQIAGDPTEAALIVSACKAGLSPATIKQALPRLDAIPFESQHQYMATLHHAGPDAPALVYLKGSVESVLQRCDNVFGDAGSGAELNSDSVHRRVGELASDGLRVLALARVELPAGTASIQHQDVASGLSFLGLQGMIDPPRPEAVDAVHACQSAGIRVKMITGDHAGTAAAIAAQIGLNGADPNGAAASVMTGKMLATLSDTELLDAAEQSAVFARVTPEQKLRLVKALQHRGHVVAMTGDGVNDAPALRQADIGVAMGIAGTEVAKEAADMVLTDDNFSSIEAAIEEGRGVFDNLIKFITWTLPTNIGEGLVILAAVFAGATLPIQPVQILWINMTTAVLLGLMLAFEPKEPGIMLRQPREPTSPILSATLIFRIVLVGVLLLVGAFGLFQWELSEGESEAAARTVAVNVFVFGELCYLFNCRSLTLSIFAIGVFSNRWLLAGVGTMAALQVAFTYVPAMNRAFDSEPIGITQWCLILGVGLSIYGIVGLEKWLRRRLTLRAEYRQTKPPVPPLPRRSV</sequence>
<dbReference type="Gene3D" id="1.20.1110.10">
    <property type="entry name" value="Calcium-transporting ATPase, transmembrane domain"/>
    <property type="match status" value="1"/>
</dbReference>
<dbReference type="SFLD" id="SFLDF00027">
    <property type="entry name" value="p-type_atpase"/>
    <property type="match status" value="1"/>
</dbReference>
<dbReference type="Pfam" id="PF00690">
    <property type="entry name" value="Cation_ATPase_N"/>
    <property type="match status" value="1"/>
</dbReference>
<evidence type="ECO:0000256" key="5">
    <source>
        <dbReference type="ARBA" id="ARBA00022741"/>
    </source>
</evidence>
<dbReference type="Pfam" id="PF13246">
    <property type="entry name" value="Cation_ATPase"/>
    <property type="match status" value="1"/>
</dbReference>
<keyword evidence="7" id="KW-0460">Magnesium</keyword>
<dbReference type="EMBL" id="SJPT01000020">
    <property type="protein sequence ID" value="TWU10302.1"/>
    <property type="molecule type" value="Genomic_DNA"/>
</dbReference>
<feature type="transmembrane region" description="Helical" evidence="11">
    <location>
        <begin position="701"/>
        <end position="726"/>
    </location>
</feature>
<dbReference type="SUPFAM" id="SSF81653">
    <property type="entry name" value="Calcium ATPase, transduction domain A"/>
    <property type="match status" value="1"/>
</dbReference>
<dbReference type="PANTHER" id="PTHR43294:SF20">
    <property type="entry name" value="P-TYPE ATPASE"/>
    <property type="match status" value="1"/>
</dbReference>
<dbReference type="GO" id="GO:0036376">
    <property type="term" value="P:sodium ion export across plasma membrane"/>
    <property type="evidence" value="ECO:0007669"/>
    <property type="project" value="TreeGrafter"/>
</dbReference>
<evidence type="ECO:0000256" key="3">
    <source>
        <dbReference type="ARBA" id="ARBA00022553"/>
    </source>
</evidence>
<dbReference type="FunFam" id="3.40.50.1000:FF:000028">
    <property type="entry name" value="Calcium-transporting P-type ATPase, putative"/>
    <property type="match status" value="1"/>
</dbReference>
<keyword evidence="6" id="KW-0067">ATP-binding</keyword>
<name>A0A5C6BEZ3_9BACT</name>
<feature type="transmembrane region" description="Helical" evidence="11">
    <location>
        <begin position="732"/>
        <end position="750"/>
    </location>
</feature>
<dbReference type="SFLD" id="SFLDG00002">
    <property type="entry name" value="C1.7:_P-type_atpase_like"/>
    <property type="match status" value="1"/>
</dbReference>
<feature type="transmembrane region" description="Helical" evidence="11">
    <location>
        <begin position="813"/>
        <end position="835"/>
    </location>
</feature>
<dbReference type="Gene3D" id="2.70.150.10">
    <property type="entry name" value="Calcium-transporting ATPase, cytoplasmic transduction domain A"/>
    <property type="match status" value="1"/>
</dbReference>
<dbReference type="EC" id="3.6.3.-" evidence="13"/>
<dbReference type="FunFam" id="2.70.150.10:FF:000160">
    <property type="entry name" value="Sarcoplasmic/endoplasmic reticulum calcium ATPase 1"/>
    <property type="match status" value="1"/>
</dbReference>
<evidence type="ECO:0000256" key="11">
    <source>
        <dbReference type="SAM" id="Phobius"/>
    </source>
</evidence>
<dbReference type="SMART" id="SM00831">
    <property type="entry name" value="Cation_ATPase_N"/>
    <property type="match status" value="1"/>
</dbReference>
<evidence type="ECO:0000256" key="8">
    <source>
        <dbReference type="ARBA" id="ARBA00022967"/>
    </source>
</evidence>
<dbReference type="PANTHER" id="PTHR43294">
    <property type="entry name" value="SODIUM/POTASSIUM-TRANSPORTING ATPASE SUBUNIT ALPHA"/>
    <property type="match status" value="1"/>
</dbReference>